<dbReference type="EMBL" id="FOLQ01000001">
    <property type="protein sequence ID" value="SFB88439.1"/>
    <property type="molecule type" value="Genomic_DNA"/>
</dbReference>
<proteinExistence type="predicted"/>
<evidence type="ECO:0000256" key="1">
    <source>
        <dbReference type="SAM" id="Coils"/>
    </source>
</evidence>
<dbReference type="PROSITE" id="PS51688">
    <property type="entry name" value="ICA"/>
    <property type="match status" value="1"/>
</dbReference>
<dbReference type="STRING" id="662367.SAMN05216167_10111"/>
<dbReference type="Proteomes" id="UP000198598">
    <property type="component" value="Unassembled WGS sequence"/>
</dbReference>
<evidence type="ECO:0000259" key="2">
    <source>
        <dbReference type="PROSITE" id="PS51688"/>
    </source>
</evidence>
<name>A0A1I1EMM8_9BACT</name>
<dbReference type="AlphaFoldDB" id="A0A1I1EMM8"/>
<evidence type="ECO:0000313" key="3">
    <source>
        <dbReference type="EMBL" id="SFB88439.1"/>
    </source>
</evidence>
<keyword evidence="4" id="KW-1185">Reference proteome</keyword>
<feature type="domain" description="Peptidase S74" evidence="2">
    <location>
        <begin position="28"/>
        <end position="139"/>
    </location>
</feature>
<organism evidence="3 4">
    <name type="scientific">Spirosoma endophyticum</name>
    <dbReference type="NCBI Taxonomy" id="662367"/>
    <lineage>
        <taxon>Bacteria</taxon>
        <taxon>Pseudomonadati</taxon>
        <taxon>Bacteroidota</taxon>
        <taxon>Cytophagia</taxon>
        <taxon>Cytophagales</taxon>
        <taxon>Cytophagaceae</taxon>
        <taxon>Spirosoma</taxon>
    </lineage>
</organism>
<accession>A0A1I1EMM8</accession>
<protein>
    <submittedName>
        <fullName evidence="3">Chaperone of endosialidase</fullName>
    </submittedName>
</protein>
<keyword evidence="1" id="KW-0175">Coiled coil</keyword>
<evidence type="ECO:0000313" key="4">
    <source>
        <dbReference type="Proteomes" id="UP000198598"/>
    </source>
</evidence>
<dbReference type="Pfam" id="PF13884">
    <property type="entry name" value="Peptidase_S74"/>
    <property type="match status" value="1"/>
</dbReference>
<dbReference type="InterPro" id="IPR030392">
    <property type="entry name" value="S74_ICA"/>
</dbReference>
<reference evidence="3 4" key="1">
    <citation type="submission" date="2016-10" db="EMBL/GenBank/DDBJ databases">
        <authorList>
            <person name="de Groot N.N."/>
        </authorList>
    </citation>
    <scope>NUCLEOTIDE SEQUENCE [LARGE SCALE GENOMIC DNA]</scope>
    <source>
        <strain evidence="3 4">DSM 26130</strain>
    </source>
</reference>
<feature type="coiled-coil region" evidence="1">
    <location>
        <begin position="125"/>
        <end position="159"/>
    </location>
</feature>
<gene>
    <name evidence="3" type="ORF">SAMN05216167_10111</name>
</gene>
<sequence>MSASNTIVLGDNTITSLRCNVQSISTLSDKRIKEDSKAVVPGLRFITRLTPITYHINKTKEAQLVGYPLTNISEDKALHSGFLAQDVEEAAKAVGYNFEGVRQEEGGKYYTVSYTLFVMPLVQAVKDLNAEVNQLKAELAEVKEKEQTNQARLDKLEALIQDTTRSKAITFHP</sequence>